<evidence type="ECO:0000259" key="14">
    <source>
        <dbReference type="PROSITE" id="PS00623"/>
    </source>
</evidence>
<reference evidence="16 17" key="1">
    <citation type="submission" date="2012-10" db="EMBL/GenBank/DDBJ databases">
        <title>Genome sequencing and analysis of entomopathogenic fungi Beauveria bassiana D1-5.</title>
        <authorList>
            <person name="Li Q."/>
            <person name="Wang L."/>
            <person name="Zhang Z."/>
            <person name="Wang Q."/>
            <person name="Ren J."/>
            <person name="Wang M."/>
            <person name="Xu W."/>
            <person name="Wang J."/>
            <person name="Lu Y."/>
            <person name="Du Q."/>
            <person name="Sun Z."/>
        </authorList>
    </citation>
    <scope>NUCLEOTIDE SEQUENCE [LARGE SCALE GENOMIC DNA]</scope>
    <source>
        <strain evidence="16 17">D1-5</strain>
    </source>
</reference>
<dbReference type="Pfam" id="PF13977">
    <property type="entry name" value="TetR_C_6"/>
    <property type="match status" value="1"/>
</dbReference>
<dbReference type="Gene3D" id="3.30.429.10">
    <property type="entry name" value="Macrophage Migration Inhibitory Factor"/>
    <property type="match status" value="1"/>
</dbReference>
<dbReference type="AlphaFoldDB" id="A0A0A2W3U3"/>
<evidence type="ECO:0000256" key="7">
    <source>
        <dbReference type="ARBA" id="ARBA00023097"/>
    </source>
</evidence>
<dbReference type="Pfam" id="PF01361">
    <property type="entry name" value="Tautomerase"/>
    <property type="match status" value="1"/>
</dbReference>
<dbReference type="GO" id="GO:0008812">
    <property type="term" value="F:choline dehydrogenase activity"/>
    <property type="evidence" value="ECO:0007669"/>
    <property type="project" value="UniProtKB-EC"/>
</dbReference>
<dbReference type="SUPFAM" id="SSF48498">
    <property type="entry name" value="Tetracyclin repressor-like, C-terminal domain"/>
    <property type="match status" value="1"/>
</dbReference>
<dbReference type="InterPro" id="IPR039538">
    <property type="entry name" value="BetI_C"/>
</dbReference>
<comment type="caution">
    <text evidence="16">The sequence shown here is derived from an EMBL/GenBank/DDBJ whole genome shotgun (WGS) entry which is preliminary data.</text>
</comment>
<dbReference type="InterPro" id="IPR016163">
    <property type="entry name" value="Ald_DH_C"/>
</dbReference>
<comment type="catalytic activity">
    <reaction evidence="13">
        <text>choline + A = betaine aldehyde + AH2</text>
        <dbReference type="Rhea" id="RHEA:17433"/>
        <dbReference type="ChEBI" id="CHEBI:13193"/>
        <dbReference type="ChEBI" id="CHEBI:15354"/>
        <dbReference type="ChEBI" id="CHEBI:15710"/>
        <dbReference type="ChEBI" id="CHEBI:17499"/>
        <dbReference type="EC" id="1.1.99.1"/>
    </reaction>
</comment>
<dbReference type="InterPro" id="IPR016162">
    <property type="entry name" value="Ald_DH_N"/>
</dbReference>
<dbReference type="GO" id="GO:0019285">
    <property type="term" value="P:glycine betaine biosynthetic process from choline"/>
    <property type="evidence" value="ECO:0007669"/>
    <property type="project" value="UniProtKB-UniPathway"/>
</dbReference>
<dbReference type="Proteomes" id="UP000030106">
    <property type="component" value="Unassembled WGS sequence"/>
</dbReference>
<name>A0A0A2W3U3_BEABA</name>
<dbReference type="Gene3D" id="1.10.357.10">
    <property type="entry name" value="Tetracycline Repressor, domain 2"/>
    <property type="match status" value="1"/>
</dbReference>
<dbReference type="GO" id="GO:0050660">
    <property type="term" value="F:flavin adenine dinucleotide binding"/>
    <property type="evidence" value="ECO:0007669"/>
    <property type="project" value="InterPro"/>
</dbReference>
<evidence type="ECO:0000256" key="1">
    <source>
        <dbReference type="ARBA" id="ARBA00009986"/>
    </source>
</evidence>
<evidence type="ECO:0000256" key="8">
    <source>
        <dbReference type="ARBA" id="ARBA00023235"/>
    </source>
</evidence>
<dbReference type="NCBIfam" id="TIGR01804">
    <property type="entry name" value="BADH"/>
    <property type="match status" value="1"/>
</dbReference>
<dbReference type="EC" id="1.1.99.1" evidence="13"/>
<organism evidence="16 17">
    <name type="scientific">Beauveria bassiana D1-5</name>
    <dbReference type="NCBI Taxonomy" id="1245745"/>
    <lineage>
        <taxon>Eukaryota</taxon>
        <taxon>Fungi</taxon>
        <taxon>Dikarya</taxon>
        <taxon>Ascomycota</taxon>
        <taxon>Pezizomycotina</taxon>
        <taxon>Sordariomycetes</taxon>
        <taxon>Hypocreomycetidae</taxon>
        <taxon>Hypocreales</taxon>
        <taxon>Cordycipitaceae</taxon>
        <taxon>Beauveria</taxon>
    </lineage>
</organism>
<protein>
    <recommendedName>
        <fullName evidence="13">Choline dehydrogenase</fullName>
        <ecNumber evidence="13">1.1.99.1</ecNumber>
    </recommendedName>
</protein>
<keyword evidence="3" id="KW-0479">Metal-binding</keyword>
<feature type="active site" evidence="10">
    <location>
        <position position="379"/>
    </location>
</feature>
<dbReference type="InterPro" id="IPR016161">
    <property type="entry name" value="Ald_DH/histidinol_DH"/>
</dbReference>
<dbReference type="Gene3D" id="3.30.560.10">
    <property type="entry name" value="Glucose Oxidase, domain 3"/>
    <property type="match status" value="1"/>
</dbReference>
<dbReference type="Pfam" id="PF05199">
    <property type="entry name" value="GMC_oxred_C"/>
    <property type="match status" value="1"/>
</dbReference>
<dbReference type="Pfam" id="PF00732">
    <property type="entry name" value="GMC_oxred_N"/>
    <property type="match status" value="1"/>
</dbReference>
<feature type="domain" description="Glucose-methanol-choline oxidoreductase N-terminal" evidence="14">
    <location>
        <begin position="658"/>
        <end position="681"/>
    </location>
</feature>
<dbReference type="NCBIfam" id="NF002324">
    <property type="entry name" value="PRK01271.1"/>
    <property type="match status" value="1"/>
</dbReference>
<dbReference type="SUPFAM" id="SSF55331">
    <property type="entry name" value="Tautomerase/MIF"/>
    <property type="match status" value="1"/>
</dbReference>
<dbReference type="NCBIfam" id="NF009725">
    <property type="entry name" value="PRK13252.1"/>
    <property type="match status" value="1"/>
</dbReference>
<dbReference type="InterPro" id="IPR014347">
    <property type="entry name" value="Tautomerase/MIF_sf"/>
</dbReference>
<keyword evidence="6" id="KW-0520">NAD</keyword>
<gene>
    <name evidence="16" type="ORF">BBAD15_g863</name>
</gene>
<dbReference type="HAMAP" id="MF_00804">
    <property type="entry name" value="BADH"/>
    <property type="match status" value="1"/>
</dbReference>
<dbReference type="InterPro" id="IPR011533">
    <property type="entry name" value="BetA"/>
</dbReference>
<dbReference type="InterPro" id="IPR011264">
    <property type="entry name" value="BADH"/>
</dbReference>
<dbReference type="FunFam" id="3.40.309.10:FF:000014">
    <property type="entry name" value="NAD/NADP-dependent betaine aldehyde dehydrogenase"/>
    <property type="match status" value="1"/>
</dbReference>
<dbReference type="Gene3D" id="3.40.309.10">
    <property type="entry name" value="Aldehyde Dehydrogenase, Chain A, domain 2"/>
    <property type="match status" value="1"/>
</dbReference>
<dbReference type="PANTHER" id="PTHR11699">
    <property type="entry name" value="ALDEHYDE DEHYDROGENASE-RELATED"/>
    <property type="match status" value="1"/>
</dbReference>
<dbReference type="PROSITE" id="PS00687">
    <property type="entry name" value="ALDEHYDE_DEHYDR_GLU"/>
    <property type="match status" value="1"/>
</dbReference>
<evidence type="ECO:0000256" key="12">
    <source>
        <dbReference type="RuleBase" id="RU003968"/>
    </source>
</evidence>
<evidence type="ECO:0000256" key="6">
    <source>
        <dbReference type="ARBA" id="ARBA00023027"/>
    </source>
</evidence>
<dbReference type="HAMAP" id="MF_00768">
    <property type="entry name" value="HTH_type_BetI"/>
    <property type="match status" value="1"/>
</dbReference>
<dbReference type="SUPFAM" id="SSF53720">
    <property type="entry name" value="ALDH-like"/>
    <property type="match status" value="1"/>
</dbReference>
<comment type="pathway">
    <text evidence="13">Amine and polyamine biosynthesis; betaine biosynthesis via choline pathway; betaine aldehyde from choline (cytochrome c reductase route): step 1/1.</text>
</comment>
<dbReference type="HOGENOM" id="CLU_269157_0_0_1"/>
<dbReference type="Gene3D" id="3.50.50.60">
    <property type="entry name" value="FAD/NAD(P)-binding domain"/>
    <property type="match status" value="1"/>
</dbReference>
<evidence type="ECO:0000256" key="3">
    <source>
        <dbReference type="ARBA" id="ARBA00022723"/>
    </source>
</evidence>
<dbReference type="InterPro" id="IPR015590">
    <property type="entry name" value="Aldehyde_DH_dom"/>
</dbReference>
<dbReference type="NCBIfam" id="NF001978">
    <property type="entry name" value="PRK00767.1"/>
    <property type="match status" value="1"/>
</dbReference>
<dbReference type="SUPFAM" id="SSF54373">
    <property type="entry name" value="FAD-linked reductases, C-terminal domain"/>
    <property type="match status" value="1"/>
</dbReference>
<evidence type="ECO:0000256" key="11">
    <source>
        <dbReference type="RuleBase" id="RU003345"/>
    </source>
</evidence>
<keyword evidence="4" id="KW-0630">Potassium</keyword>
<dbReference type="InterPro" id="IPR017757">
    <property type="entry name" value="Tscrpt_rep_BetI"/>
</dbReference>
<dbReference type="InterPro" id="IPR007867">
    <property type="entry name" value="GMC_OxRtase_C"/>
</dbReference>
<dbReference type="GO" id="GO:0016853">
    <property type="term" value="F:isomerase activity"/>
    <property type="evidence" value="ECO:0007669"/>
    <property type="project" value="UniProtKB-KW"/>
</dbReference>
<dbReference type="NCBIfam" id="NF002550">
    <property type="entry name" value="PRK02106.1"/>
    <property type="match status" value="1"/>
</dbReference>
<dbReference type="PROSITE" id="PS00623">
    <property type="entry name" value="GMC_OXRED_1"/>
    <property type="match status" value="1"/>
</dbReference>
<dbReference type="Pfam" id="PF00171">
    <property type="entry name" value="Aldedh"/>
    <property type="match status" value="1"/>
</dbReference>
<dbReference type="InterPro" id="IPR036188">
    <property type="entry name" value="FAD/NAD-bd_sf"/>
</dbReference>
<dbReference type="FunFam" id="3.40.605.10:FF:000007">
    <property type="entry name" value="NAD/NADP-dependent betaine aldehyde dehydrogenase"/>
    <property type="match status" value="1"/>
</dbReference>
<dbReference type="InterPro" id="IPR000172">
    <property type="entry name" value="GMC_OxRdtase_N"/>
</dbReference>
<dbReference type="STRING" id="1245745.A0A0A2W3U3"/>
<keyword evidence="5 11" id="KW-0560">Oxidoreductase</keyword>
<dbReference type="Gene3D" id="3.40.605.10">
    <property type="entry name" value="Aldehyde Dehydrogenase, Chain A, domain 1"/>
    <property type="match status" value="1"/>
</dbReference>
<keyword evidence="8" id="KW-0413">Isomerase</keyword>
<dbReference type="InterPro" id="IPR004370">
    <property type="entry name" value="4-OT-like_dom"/>
</dbReference>
<proteinExistence type="inferred from homology"/>
<keyword evidence="12" id="KW-0285">Flavoprotein</keyword>
<keyword evidence="12" id="KW-0274">FAD</keyword>
<evidence type="ECO:0000313" key="17">
    <source>
        <dbReference type="Proteomes" id="UP000030106"/>
    </source>
</evidence>
<evidence type="ECO:0000256" key="2">
    <source>
        <dbReference type="ARBA" id="ARBA00010790"/>
    </source>
</evidence>
<sequence length="1216" mass="134169">MRDVTAQLRDAVVGRLKALPGASAARRLCAIVDGNFDDTQTHSAAMKAWLAFWASSMHQPMLYRLQQVSSRRLLSTLTAEFRRELPQEEARLAGYGLAALIDGLWLRAALSGKPFDRKAASVLTTQFINQHLIAALYIDGGYVAARSGKTFETINPANGEVLAVVQAAGREDVDHAVAAAKKGQKVWAAKTPVERARILRRAVEILRERNDELAELETLDTGKAFSETSSVDIVTGADVLEYYAGLTTTLEGQQIPLRDSSFVYTRREPLGVVAGIGAWNYPIQIALWKSAPALAAGNAMIFKPSEVTPLTALKLAEIYTEAGVPDGVFNVLPGLGAETGQRLTEHPGIAKVSFTGGVVSGKKVMANAAGSTLKQVTMELGGKSPLVIFDDADLNLAADIAMMANFYSSGQVCTNGTRVFIPAALKAEFEKKIVERVGRIRAGDVMDPQTNFGPLVSFPHRENVMRYIESGREEGATLLCGGDKLRGEGFDNGAWVAPTVFTDCRDEMKIVREEIFGPVMSILSYDSEEEVIRRANDTDYGLAAGVVTNDLTRAHRVIHQLEAGICWINTWGESAAEMPVGGYKHSGIGRENGLMTLQSYTQVNVLLLEAGGPDYRFDFRTQMPAALAFPLQGRRYNWAYETDPEPFMNNRRMECGRGKGLGGSSLINGMCYIRGNAMDLDNWASMPGLENWSYLDCLPYYRKAETRDIGPNDYHGGEGPVSVTTPKQGNNPLFHAMIEAGVEAGYPRTDDLNGYQQEGFGPMDRTVTPKGRRASTARGYLDEAKQRANLTIVTHATTDRIIFDNLRAVGVEYLVKDTPVHSVAKARKEVLLSAGAIASPQILQRSGVGDAEFLASMEIPVIHDLPGVGENLQDHLEMYLQYECKEPVSLYPALQWYNQPKIGAEWLFNGTGVGASNQFEAGGFIRSRAEFSWPNIQYHFLPVAINYNGSNAVKEHGFQCHVGSMRSPSRGRVKLKSRDPHEHPSILFNYMSHEQDWQEFRDAIRITREIMRQPALDKYRGREISPGLDCQTDEQLDEFVRNHAETAFHPCGSCKMGHDEMAVVDEQGRVHGLQGLRVVDASIMPQIITGNLNATTIMIGEKIADAIRNKAPLPRSTARYYKAEQAPVRKEPVRKIQRITVPHIEIKCFPRDLTDEQKQAVASEMCDVLKKHFGSKDESLSVALKMVEQSNWKAEVWDTQIAPEMDSLLKKPGYSL</sequence>
<dbReference type="InterPro" id="IPR029510">
    <property type="entry name" value="Ald_DH_CS_GLU"/>
</dbReference>
<evidence type="ECO:0000256" key="4">
    <source>
        <dbReference type="ARBA" id="ARBA00022958"/>
    </source>
</evidence>
<dbReference type="InterPro" id="IPR016160">
    <property type="entry name" value="Ald_DH_CS_CYS"/>
</dbReference>
<evidence type="ECO:0000256" key="9">
    <source>
        <dbReference type="ARBA" id="ARBA00049194"/>
    </source>
</evidence>
<evidence type="ECO:0000256" key="13">
    <source>
        <dbReference type="RuleBase" id="RU003969"/>
    </source>
</evidence>
<keyword evidence="7" id="KW-0558">Oxidation</keyword>
<evidence type="ECO:0000256" key="10">
    <source>
        <dbReference type="PROSITE-ProRule" id="PRU10007"/>
    </source>
</evidence>
<accession>A0A0A2W3U3</accession>
<dbReference type="UniPathway" id="UPA00529">
    <property type="reaction ID" value="UER00385"/>
</dbReference>
<dbReference type="PROSITE" id="PS00624">
    <property type="entry name" value="GMC_OXRED_2"/>
    <property type="match status" value="1"/>
</dbReference>
<evidence type="ECO:0000256" key="5">
    <source>
        <dbReference type="ARBA" id="ARBA00023002"/>
    </source>
</evidence>
<dbReference type="InterPro" id="IPR036271">
    <property type="entry name" value="Tet_transcr_reg_TetR-rel_C_sf"/>
</dbReference>
<dbReference type="SUPFAM" id="SSF51905">
    <property type="entry name" value="FAD/NAD(P)-binding domain"/>
    <property type="match status" value="1"/>
</dbReference>
<evidence type="ECO:0000259" key="15">
    <source>
        <dbReference type="PROSITE" id="PS00624"/>
    </source>
</evidence>
<evidence type="ECO:0000313" key="16">
    <source>
        <dbReference type="EMBL" id="KGQ13327.1"/>
    </source>
</evidence>
<comment type="similarity">
    <text evidence="2 12">Belongs to the GMC oxidoreductase family.</text>
</comment>
<dbReference type="GO" id="GO:0008802">
    <property type="term" value="F:betaine-aldehyde dehydrogenase (NAD+) activity"/>
    <property type="evidence" value="ECO:0007669"/>
    <property type="project" value="InterPro"/>
</dbReference>
<dbReference type="CDD" id="cd07090">
    <property type="entry name" value="ALDH_F9_TMBADH"/>
    <property type="match status" value="1"/>
</dbReference>
<comment type="catalytic activity">
    <reaction evidence="9">
        <text>an aldehyde + NAD(+) + H2O = a carboxylate + NADH + 2 H(+)</text>
        <dbReference type="Rhea" id="RHEA:16185"/>
        <dbReference type="ChEBI" id="CHEBI:15377"/>
        <dbReference type="ChEBI" id="CHEBI:15378"/>
        <dbReference type="ChEBI" id="CHEBI:17478"/>
        <dbReference type="ChEBI" id="CHEBI:29067"/>
        <dbReference type="ChEBI" id="CHEBI:57540"/>
        <dbReference type="ChEBI" id="CHEBI:57945"/>
        <dbReference type="EC" id="1.2.1.3"/>
    </reaction>
</comment>
<feature type="domain" description="Glucose-methanol-choline oxidoreductase N-terminal" evidence="15">
    <location>
        <begin position="835"/>
        <end position="849"/>
    </location>
</feature>
<dbReference type="EMBL" id="ANFO01000044">
    <property type="protein sequence ID" value="KGQ13327.1"/>
    <property type="molecule type" value="Genomic_DNA"/>
</dbReference>
<dbReference type="GO" id="GO:0046872">
    <property type="term" value="F:metal ion binding"/>
    <property type="evidence" value="ECO:0007669"/>
    <property type="project" value="UniProtKB-KW"/>
</dbReference>
<dbReference type="NCBIfam" id="TIGR01810">
    <property type="entry name" value="betA"/>
    <property type="match status" value="1"/>
</dbReference>
<dbReference type="OrthoDB" id="310895at2759"/>
<dbReference type="PROSITE" id="PS00070">
    <property type="entry name" value="ALDEHYDE_DEHYDR_CYS"/>
    <property type="match status" value="1"/>
</dbReference>
<comment type="similarity">
    <text evidence="1 11">Belongs to the aldehyde dehydrogenase family.</text>
</comment>